<evidence type="ECO:0000256" key="2">
    <source>
        <dbReference type="ARBA" id="ARBA00022734"/>
    </source>
</evidence>
<dbReference type="GO" id="GO:0005886">
    <property type="term" value="C:plasma membrane"/>
    <property type="evidence" value="ECO:0007669"/>
    <property type="project" value="TreeGrafter"/>
</dbReference>
<dbReference type="PANTHER" id="PTHR46746:SF3">
    <property type="entry name" value="C-TYPE LECTIN DOMAIN-CONTAINING PROTEIN-RELATED"/>
    <property type="match status" value="1"/>
</dbReference>
<keyword evidence="4" id="KW-1185">Reference proteome</keyword>
<dbReference type="GO" id="GO:0030246">
    <property type="term" value="F:carbohydrate binding"/>
    <property type="evidence" value="ECO:0007669"/>
    <property type="project" value="UniProtKB-KW"/>
</dbReference>
<evidence type="ECO:0000313" key="4">
    <source>
        <dbReference type="Proteomes" id="UP000504624"/>
    </source>
</evidence>
<dbReference type="Pfam" id="PF00059">
    <property type="entry name" value="Lectin_C"/>
    <property type="match status" value="1"/>
</dbReference>
<protein>
    <submittedName>
        <fullName evidence="5">CD209 antigen-like protein E isoform X1</fullName>
    </submittedName>
</protein>
<gene>
    <name evidence="5" type="primary">LOC108494091</name>
</gene>
<evidence type="ECO:0000313" key="5">
    <source>
        <dbReference type="RefSeq" id="XP_017663729.1"/>
    </source>
</evidence>
<dbReference type="AlphaFoldDB" id="A0A6J0GPQ9"/>
<dbReference type="OrthoDB" id="538816at2759"/>
<feature type="domain" description="C-type lectin" evidence="3">
    <location>
        <begin position="119"/>
        <end position="227"/>
    </location>
</feature>
<dbReference type="InterPro" id="IPR051379">
    <property type="entry name" value="C-type_Lectin_Receptor_IMM"/>
</dbReference>
<comment type="subcellular location">
    <subcellularLocation>
        <location evidence="1">Membrane</location>
        <topology evidence="1">Single-pass membrane protein</topology>
    </subcellularLocation>
</comment>
<dbReference type="InterPro" id="IPR033992">
    <property type="entry name" value="NKR-like_CTLD"/>
</dbReference>
<dbReference type="InterPro" id="IPR001304">
    <property type="entry name" value="C-type_lectin-like"/>
</dbReference>
<evidence type="ECO:0000259" key="3">
    <source>
        <dbReference type="PROSITE" id="PS50041"/>
    </source>
</evidence>
<proteinExistence type="predicted"/>
<dbReference type="Proteomes" id="UP000504624">
    <property type="component" value="Unplaced"/>
</dbReference>
<dbReference type="InterPro" id="IPR016186">
    <property type="entry name" value="C-type_lectin-like/link_sf"/>
</dbReference>
<dbReference type="InterPro" id="IPR016187">
    <property type="entry name" value="CTDL_fold"/>
</dbReference>
<dbReference type="PANTHER" id="PTHR46746">
    <property type="entry name" value="KILLER CELL LECTIN-LIKE RECEPTOR SUBFAMILY F MEMBER 2"/>
    <property type="match status" value="1"/>
</dbReference>
<keyword evidence="2" id="KW-0430">Lectin</keyword>
<dbReference type="PROSITE" id="PS50041">
    <property type="entry name" value="C_TYPE_LECTIN_2"/>
    <property type="match status" value="1"/>
</dbReference>
<accession>A0A6J0GPQ9</accession>
<name>A0A6J0GPQ9_9PASS</name>
<dbReference type="CDD" id="cd03593">
    <property type="entry name" value="CLECT_NK_receptors_like"/>
    <property type="match status" value="1"/>
</dbReference>
<dbReference type="SMART" id="SM00034">
    <property type="entry name" value="CLECT"/>
    <property type="match status" value="1"/>
</dbReference>
<reference evidence="5" key="1">
    <citation type="submission" date="2025-08" db="UniProtKB">
        <authorList>
            <consortium name="RefSeq"/>
        </authorList>
    </citation>
    <scope>IDENTIFICATION</scope>
</reference>
<dbReference type="SUPFAM" id="SSF56436">
    <property type="entry name" value="C-type lectin-like"/>
    <property type="match status" value="1"/>
</dbReference>
<dbReference type="RefSeq" id="XP_017663729.1">
    <property type="nucleotide sequence ID" value="XM_017808240.1"/>
</dbReference>
<dbReference type="Gene3D" id="3.10.100.10">
    <property type="entry name" value="Mannose-Binding Protein A, subunit A"/>
    <property type="match status" value="1"/>
</dbReference>
<evidence type="ECO:0000256" key="1">
    <source>
        <dbReference type="ARBA" id="ARBA00004167"/>
    </source>
</evidence>
<dbReference type="GeneID" id="108494091"/>
<organism evidence="4 5">
    <name type="scientific">Lepidothrix coronata</name>
    <name type="common">blue-crowned manakin</name>
    <dbReference type="NCBI Taxonomy" id="321398"/>
    <lineage>
        <taxon>Eukaryota</taxon>
        <taxon>Metazoa</taxon>
        <taxon>Chordata</taxon>
        <taxon>Craniata</taxon>
        <taxon>Vertebrata</taxon>
        <taxon>Euteleostomi</taxon>
        <taxon>Archelosauria</taxon>
        <taxon>Archosauria</taxon>
        <taxon>Dinosauria</taxon>
        <taxon>Saurischia</taxon>
        <taxon>Theropoda</taxon>
        <taxon>Coelurosauria</taxon>
        <taxon>Aves</taxon>
        <taxon>Neognathae</taxon>
        <taxon>Neoaves</taxon>
        <taxon>Telluraves</taxon>
        <taxon>Australaves</taxon>
        <taxon>Passeriformes</taxon>
        <taxon>Pipridae</taxon>
        <taxon>Lepidothrix</taxon>
    </lineage>
</organism>
<sequence length="248" mass="27955">MAGEIVYADLRHLGDGSSPAEKRYAPDSCPWWHGLLLKAGGLGQFILLVLVVVLSVQVFQGSPQPVVMRVPQPGDEIQGRNQKEQYMFSSLVRYFCKPQVESPTAYAGCKLCPQDWQLHGEGCYWLSEELGNWTQGTKSCKNQDSQLVVLQEKKEREHIKVITGKSPPPVWIGVRSHQKEWRWVDDTPFNPKMFGTSLEEMGEGCGTLKAKGFEVHRCDAKHKWVCKKNPFQLYPITAGGEEKHNASI</sequence>